<sequence length="265" mass="29316">MMNNNTYFYCMKPSRRKEVDQRVALVTGGTGGIGTAICQAMQKLDYQVIACYFKQGNHDLAKEWQKKQAMQGFDIDIVYADISSFNDCEKVTELVIEKYGKIDILVNNAGMTNDATLKKMTQEQWQDVINANLNSVFNMTKTVLSNMLDNSYGRIITISSVNGRKGQFGQCNYAATKSALYGFTKSLAQEVAKKGITVNTVSPGYINTEMLASLRDDILEAIVAQIPVGRLGKPQEIARVVAFLAEEQSGFITGANFDINGGQYM</sequence>
<evidence type="ECO:0000313" key="6">
    <source>
        <dbReference type="Proteomes" id="UP000863577"/>
    </source>
</evidence>
<dbReference type="SMART" id="SM00822">
    <property type="entry name" value="PKS_KR"/>
    <property type="match status" value="1"/>
</dbReference>
<dbReference type="SUPFAM" id="SSF51735">
    <property type="entry name" value="NAD(P)-binding Rossmann-fold domains"/>
    <property type="match status" value="1"/>
</dbReference>
<evidence type="ECO:0000256" key="2">
    <source>
        <dbReference type="ARBA" id="ARBA00023002"/>
    </source>
</evidence>
<dbReference type="NCBIfam" id="NF009464">
    <property type="entry name" value="PRK12824.1"/>
    <property type="match status" value="1"/>
</dbReference>
<dbReference type="GO" id="GO:0018454">
    <property type="term" value="F:acetoacetyl-CoA reductase activity"/>
    <property type="evidence" value="ECO:0007669"/>
    <property type="project" value="UniProtKB-EC"/>
</dbReference>
<proteinExistence type="inferred from homology"/>
<dbReference type="PANTHER" id="PTHR42879">
    <property type="entry name" value="3-OXOACYL-(ACYL-CARRIER-PROTEIN) REDUCTASE"/>
    <property type="match status" value="1"/>
</dbReference>
<dbReference type="GO" id="GO:0032787">
    <property type="term" value="P:monocarboxylic acid metabolic process"/>
    <property type="evidence" value="ECO:0007669"/>
    <property type="project" value="UniProtKB-ARBA"/>
</dbReference>
<protein>
    <submittedName>
        <fullName evidence="5">Acetoacetyl-CoA reductase</fullName>
        <ecNumber evidence="5">1.1.1.36</ecNumber>
    </submittedName>
</protein>
<organism evidence="5 6">
    <name type="scientific">Legionella pneumophila</name>
    <dbReference type="NCBI Taxonomy" id="446"/>
    <lineage>
        <taxon>Bacteria</taxon>
        <taxon>Pseudomonadati</taxon>
        <taxon>Pseudomonadota</taxon>
        <taxon>Gammaproteobacteria</taxon>
        <taxon>Legionellales</taxon>
        <taxon>Legionellaceae</taxon>
        <taxon>Legionella</taxon>
    </lineage>
</organism>
<dbReference type="FunFam" id="3.40.50.720:FF:000173">
    <property type="entry name" value="3-oxoacyl-[acyl-carrier protein] reductase"/>
    <property type="match status" value="1"/>
</dbReference>
<dbReference type="NCBIfam" id="TIGR01829">
    <property type="entry name" value="AcAcCoA_reduct"/>
    <property type="match status" value="1"/>
</dbReference>
<dbReference type="PRINTS" id="PR00081">
    <property type="entry name" value="GDHRDH"/>
</dbReference>
<reference evidence="5" key="2">
    <citation type="submission" date="2019-09" db="EMBL/GenBank/DDBJ databases">
        <authorList>
            <consortium name="NCBI Pathogen Detection Project"/>
        </authorList>
    </citation>
    <scope>NUCLEOTIDE SEQUENCE</scope>
    <source>
        <strain evidence="5">CL18-200174</strain>
    </source>
</reference>
<dbReference type="PROSITE" id="PS00061">
    <property type="entry name" value="ADH_SHORT"/>
    <property type="match status" value="1"/>
</dbReference>
<reference evidence="5" key="1">
    <citation type="journal article" date="2018" name="Genome Biol.">
        <title>SKESA: strategic k-mer extension for scrupulous assemblies.</title>
        <authorList>
            <person name="Souvorov A."/>
            <person name="Agarwala R."/>
            <person name="Lipman D.J."/>
        </authorList>
    </citation>
    <scope>NUCLEOTIDE SEQUENCE</scope>
    <source>
        <strain evidence="5">CL18-200174</strain>
    </source>
</reference>
<feature type="domain" description="Ketoreductase" evidence="4">
    <location>
        <begin position="22"/>
        <end position="204"/>
    </location>
</feature>
<dbReference type="Pfam" id="PF00106">
    <property type="entry name" value="adh_short"/>
    <property type="match status" value="1"/>
</dbReference>
<gene>
    <name evidence="5" type="primary">phbB</name>
    <name evidence="5" type="ORF">JBK99_16155</name>
</gene>
<dbReference type="InterPro" id="IPR057326">
    <property type="entry name" value="KR_dom"/>
</dbReference>
<dbReference type="Gene3D" id="3.40.50.720">
    <property type="entry name" value="NAD(P)-binding Rossmann-like Domain"/>
    <property type="match status" value="1"/>
</dbReference>
<comment type="similarity">
    <text evidence="1 3">Belongs to the short-chain dehydrogenases/reductases (SDR) family.</text>
</comment>
<evidence type="ECO:0000313" key="5">
    <source>
        <dbReference type="EMBL" id="HAU2397850.1"/>
    </source>
</evidence>
<accession>A0AAN5Q738</accession>
<name>A0AAN5Q738_LEGPN</name>
<dbReference type="NCBIfam" id="NF009466">
    <property type="entry name" value="PRK12826.1-2"/>
    <property type="match status" value="1"/>
</dbReference>
<comment type="caution">
    <text evidence="5">The sequence shown here is derived from an EMBL/GenBank/DDBJ whole genome shotgun (WGS) entry which is preliminary data.</text>
</comment>
<dbReference type="InterPro" id="IPR050259">
    <property type="entry name" value="SDR"/>
</dbReference>
<dbReference type="AlphaFoldDB" id="A0AAN5Q738"/>
<evidence type="ECO:0000256" key="3">
    <source>
        <dbReference type="RuleBase" id="RU000363"/>
    </source>
</evidence>
<dbReference type="EC" id="1.1.1.36" evidence="5"/>
<dbReference type="Proteomes" id="UP000863577">
    <property type="component" value="Unassembled WGS sequence"/>
</dbReference>
<dbReference type="InterPro" id="IPR011283">
    <property type="entry name" value="Acetoacetyl-CoA_reductase"/>
</dbReference>
<evidence type="ECO:0000259" key="4">
    <source>
        <dbReference type="SMART" id="SM00822"/>
    </source>
</evidence>
<keyword evidence="2 5" id="KW-0560">Oxidoreductase</keyword>
<evidence type="ECO:0000256" key="1">
    <source>
        <dbReference type="ARBA" id="ARBA00006484"/>
    </source>
</evidence>
<dbReference type="PRINTS" id="PR00080">
    <property type="entry name" value="SDRFAMILY"/>
</dbReference>
<dbReference type="PANTHER" id="PTHR42879:SF2">
    <property type="entry name" value="3-OXOACYL-[ACYL-CARRIER-PROTEIN] REDUCTASE FABG"/>
    <property type="match status" value="1"/>
</dbReference>
<dbReference type="InterPro" id="IPR020904">
    <property type="entry name" value="Sc_DH/Rdtase_CS"/>
</dbReference>
<dbReference type="EMBL" id="DACWOD010000019">
    <property type="protein sequence ID" value="HAU2397850.1"/>
    <property type="molecule type" value="Genomic_DNA"/>
</dbReference>
<dbReference type="InterPro" id="IPR002347">
    <property type="entry name" value="SDR_fam"/>
</dbReference>
<dbReference type="GO" id="GO:0005737">
    <property type="term" value="C:cytoplasm"/>
    <property type="evidence" value="ECO:0007669"/>
    <property type="project" value="InterPro"/>
</dbReference>
<dbReference type="GO" id="GO:0042619">
    <property type="term" value="P:poly-hydroxybutyrate biosynthetic process"/>
    <property type="evidence" value="ECO:0007669"/>
    <property type="project" value="InterPro"/>
</dbReference>
<dbReference type="InterPro" id="IPR036291">
    <property type="entry name" value="NAD(P)-bd_dom_sf"/>
</dbReference>